<evidence type="ECO:0000256" key="7">
    <source>
        <dbReference type="ARBA" id="ARBA00047992"/>
    </source>
</evidence>
<dbReference type="InterPro" id="IPR011060">
    <property type="entry name" value="RibuloseP-bd_barrel"/>
</dbReference>
<evidence type="ECO:0000313" key="10">
    <source>
        <dbReference type="EMBL" id="PIA15097.1"/>
    </source>
</evidence>
<dbReference type="UniPathway" id="UPA00245"/>
<accession>A0A2G5B8N7</accession>
<dbReference type="PANTHER" id="PTHR31829:SF0">
    <property type="entry name" value="PYRIDOXAL 5'-PHOSPHATE SYNTHASE SUBUNIT SNZ1-RELATED"/>
    <property type="match status" value="1"/>
</dbReference>
<dbReference type="GO" id="GO:0006520">
    <property type="term" value="P:amino acid metabolic process"/>
    <property type="evidence" value="ECO:0007669"/>
    <property type="project" value="TreeGrafter"/>
</dbReference>
<comment type="similarity">
    <text evidence="2 8">Belongs to the PdxS/SNZ family.</text>
</comment>
<dbReference type="AlphaFoldDB" id="A0A2G5B8N7"/>
<gene>
    <name evidence="10" type="ORF">COEREDRAFT_45498</name>
</gene>
<sequence length="300" mass="32600">MPINEPETKTSDQREDIKRTVATLFKGGVIAVVCNINQALIAERYGACAVVVVNDHPNLAMTKNQILHSADPRIINTIMSNIMLPVIGRVRFGHIPEAEVMEASGVVAIDENTMQGASSSKCIPYKLFNVPVISEACSLTEALQNICKGAAIIRNKLTNPNSVPTAGTNSYQSPSILDAVTAFNIIQDEIIEKSKSNEEDQQKYAKESNIPISLLKKTISLKRLPVPFFAEGGILYPTDAAMLMDIGYDGIVLSIQIFYGSNAEKRMRAILMSVAHYKDPLTISYIAEESGYAGSAPSGY</sequence>
<evidence type="ECO:0000256" key="1">
    <source>
        <dbReference type="ARBA" id="ARBA00004737"/>
    </source>
</evidence>
<dbReference type="Proteomes" id="UP000242474">
    <property type="component" value="Unassembled WGS sequence"/>
</dbReference>
<evidence type="ECO:0000313" key="11">
    <source>
        <dbReference type="Proteomes" id="UP000242474"/>
    </source>
</evidence>
<evidence type="ECO:0000256" key="6">
    <source>
        <dbReference type="ARBA" id="ARBA00023270"/>
    </source>
</evidence>
<keyword evidence="6" id="KW-0704">Schiff base</keyword>
<dbReference type="STRING" id="763665.A0A2G5B8N7"/>
<keyword evidence="4" id="KW-0663">Pyridoxal phosphate</keyword>
<dbReference type="EC" id="4.3.3.6" evidence="3"/>
<dbReference type="PROSITE" id="PS51129">
    <property type="entry name" value="PDXS_SNZ_2"/>
    <property type="match status" value="1"/>
</dbReference>
<dbReference type="InterPro" id="IPR013785">
    <property type="entry name" value="Aldolase_TIM"/>
</dbReference>
<dbReference type="PANTHER" id="PTHR31829">
    <property type="entry name" value="PYRIDOXAL 5'-PHOSPHATE SYNTHASE SUBUNIT SNZ1-RELATED"/>
    <property type="match status" value="1"/>
</dbReference>
<dbReference type="SUPFAM" id="SSF51366">
    <property type="entry name" value="Ribulose-phoshate binding barrel"/>
    <property type="match status" value="1"/>
</dbReference>
<evidence type="ECO:0000256" key="5">
    <source>
        <dbReference type="ARBA" id="ARBA00023239"/>
    </source>
</evidence>
<dbReference type="GO" id="GO:0036381">
    <property type="term" value="F:pyridoxal 5'-phosphate synthase (glutamine hydrolysing) activity"/>
    <property type="evidence" value="ECO:0007669"/>
    <property type="project" value="UniProtKB-EC"/>
</dbReference>
<name>A0A2G5B8N7_COERN</name>
<proteinExistence type="inferred from homology"/>
<keyword evidence="5" id="KW-0456">Lyase</keyword>
<feature type="domain" description="PdxS/SNZ N-terminal" evidence="9">
    <location>
        <begin position="16"/>
        <end position="230"/>
    </location>
</feature>
<protein>
    <recommendedName>
        <fullName evidence="3">pyridoxal 5'-phosphate synthase (glutamine hydrolyzing)</fullName>
        <ecNumber evidence="3">4.3.3.6</ecNumber>
    </recommendedName>
</protein>
<dbReference type="OrthoDB" id="1660966at2759"/>
<dbReference type="GO" id="GO:0042823">
    <property type="term" value="P:pyridoxal phosphate biosynthetic process"/>
    <property type="evidence" value="ECO:0007669"/>
    <property type="project" value="UniProtKB-UniPathway"/>
</dbReference>
<evidence type="ECO:0000256" key="2">
    <source>
        <dbReference type="ARBA" id="ARBA00007281"/>
    </source>
</evidence>
<evidence type="ECO:0000256" key="3">
    <source>
        <dbReference type="ARBA" id="ARBA00012084"/>
    </source>
</evidence>
<dbReference type="Gene3D" id="3.20.20.70">
    <property type="entry name" value="Aldolase class I"/>
    <property type="match status" value="1"/>
</dbReference>
<dbReference type="InterPro" id="IPR001852">
    <property type="entry name" value="PdxS/SNZ"/>
</dbReference>
<organism evidence="10 11">
    <name type="scientific">Coemansia reversa (strain ATCC 12441 / NRRL 1564)</name>
    <dbReference type="NCBI Taxonomy" id="763665"/>
    <lineage>
        <taxon>Eukaryota</taxon>
        <taxon>Fungi</taxon>
        <taxon>Fungi incertae sedis</taxon>
        <taxon>Zoopagomycota</taxon>
        <taxon>Kickxellomycotina</taxon>
        <taxon>Kickxellomycetes</taxon>
        <taxon>Kickxellales</taxon>
        <taxon>Kickxellaceae</taxon>
        <taxon>Coemansia</taxon>
    </lineage>
</organism>
<dbReference type="EMBL" id="KZ303510">
    <property type="protein sequence ID" value="PIA15097.1"/>
    <property type="molecule type" value="Genomic_DNA"/>
</dbReference>
<keyword evidence="11" id="KW-1185">Reference proteome</keyword>
<dbReference type="InterPro" id="IPR033755">
    <property type="entry name" value="PdxS/SNZ_N"/>
</dbReference>
<evidence type="ECO:0000256" key="8">
    <source>
        <dbReference type="PROSITE-ProRule" id="PRU00481"/>
    </source>
</evidence>
<dbReference type="Pfam" id="PF01680">
    <property type="entry name" value="SOR_SNZ"/>
    <property type="match status" value="1"/>
</dbReference>
<reference evidence="10 11" key="1">
    <citation type="journal article" date="2015" name="Genome Biol. Evol.">
        <title>Phylogenomic analyses indicate that early fungi evolved digesting cell walls of algal ancestors of land plants.</title>
        <authorList>
            <person name="Chang Y."/>
            <person name="Wang S."/>
            <person name="Sekimoto S."/>
            <person name="Aerts A.L."/>
            <person name="Choi C."/>
            <person name="Clum A."/>
            <person name="LaButti K.M."/>
            <person name="Lindquist E.A."/>
            <person name="Yee Ngan C."/>
            <person name="Ohm R.A."/>
            <person name="Salamov A.A."/>
            <person name="Grigoriev I.V."/>
            <person name="Spatafora J.W."/>
            <person name="Berbee M.L."/>
        </authorList>
    </citation>
    <scope>NUCLEOTIDE SEQUENCE [LARGE SCALE GENOMIC DNA]</scope>
    <source>
        <strain evidence="10 11">NRRL 1564</strain>
    </source>
</reference>
<dbReference type="GO" id="GO:0008615">
    <property type="term" value="P:pyridoxine biosynthetic process"/>
    <property type="evidence" value="ECO:0007669"/>
    <property type="project" value="TreeGrafter"/>
</dbReference>
<evidence type="ECO:0000256" key="4">
    <source>
        <dbReference type="ARBA" id="ARBA00022898"/>
    </source>
</evidence>
<comment type="catalytic activity">
    <reaction evidence="7">
        <text>aldehydo-D-ribose 5-phosphate + D-glyceraldehyde 3-phosphate + L-glutamine = pyridoxal 5'-phosphate + L-glutamate + phosphate + 3 H2O + H(+)</text>
        <dbReference type="Rhea" id="RHEA:31507"/>
        <dbReference type="ChEBI" id="CHEBI:15377"/>
        <dbReference type="ChEBI" id="CHEBI:15378"/>
        <dbReference type="ChEBI" id="CHEBI:29985"/>
        <dbReference type="ChEBI" id="CHEBI:43474"/>
        <dbReference type="ChEBI" id="CHEBI:58273"/>
        <dbReference type="ChEBI" id="CHEBI:58359"/>
        <dbReference type="ChEBI" id="CHEBI:59776"/>
        <dbReference type="ChEBI" id="CHEBI:597326"/>
        <dbReference type="EC" id="4.3.3.6"/>
    </reaction>
</comment>
<comment type="pathway">
    <text evidence="1">Cofactor biosynthesis; pyridoxal 5'-phosphate biosynthesis.</text>
</comment>
<evidence type="ECO:0000259" key="9">
    <source>
        <dbReference type="Pfam" id="PF01680"/>
    </source>
</evidence>